<proteinExistence type="predicted"/>
<gene>
    <name evidence="1" type="ORF">C5O19_24785</name>
</gene>
<reference evidence="2" key="1">
    <citation type="submission" date="2018-02" db="EMBL/GenBank/DDBJ databases">
        <title>Genome sequencing of Solimonas sp. HR-BB.</title>
        <authorList>
            <person name="Lee Y."/>
            <person name="Jeon C.O."/>
        </authorList>
    </citation>
    <scope>NUCLEOTIDE SEQUENCE [LARGE SCALE GENOMIC DNA]</scope>
    <source>
        <strain evidence="2">HR-U</strain>
    </source>
</reference>
<keyword evidence="2" id="KW-1185">Reference proteome</keyword>
<evidence type="ECO:0000313" key="2">
    <source>
        <dbReference type="Proteomes" id="UP000239590"/>
    </source>
</evidence>
<dbReference type="OrthoDB" id="1357763at2"/>
<sequence>MDWVVLTNDIIDQVFGRKPYALTIPQLQAYVRTYTYKKSYQMVVTREENKLYIRATNPKSRLPKVQLHPKSDGLFFIKEAALSFSFEKDSKEGVTSMASYYRNKKDVDWKKEK</sequence>
<name>A0A2S7IF92_9BACT</name>
<dbReference type="Proteomes" id="UP000239590">
    <property type="component" value="Unassembled WGS sequence"/>
</dbReference>
<organism evidence="1 2">
    <name type="scientific">Siphonobacter curvatus</name>
    <dbReference type="NCBI Taxonomy" id="2094562"/>
    <lineage>
        <taxon>Bacteria</taxon>
        <taxon>Pseudomonadati</taxon>
        <taxon>Bacteroidota</taxon>
        <taxon>Cytophagia</taxon>
        <taxon>Cytophagales</taxon>
        <taxon>Cytophagaceae</taxon>
        <taxon>Siphonobacter</taxon>
    </lineage>
</organism>
<evidence type="ECO:0000313" key="1">
    <source>
        <dbReference type="EMBL" id="PQA53461.1"/>
    </source>
</evidence>
<accession>A0A2S7IF92</accession>
<dbReference type="EMBL" id="PTRA01000009">
    <property type="protein sequence ID" value="PQA53461.1"/>
    <property type="molecule type" value="Genomic_DNA"/>
</dbReference>
<dbReference type="AlphaFoldDB" id="A0A2S7IF92"/>
<comment type="caution">
    <text evidence="1">The sequence shown here is derived from an EMBL/GenBank/DDBJ whole genome shotgun (WGS) entry which is preliminary data.</text>
</comment>
<protein>
    <submittedName>
        <fullName evidence="1">Uncharacterized protein</fullName>
    </submittedName>
</protein>